<dbReference type="GO" id="GO:0005938">
    <property type="term" value="C:cell cortex"/>
    <property type="evidence" value="ECO:0007669"/>
    <property type="project" value="TreeGrafter"/>
</dbReference>
<keyword evidence="4" id="KW-0802">TPR repeat</keyword>
<evidence type="ECO:0000256" key="3">
    <source>
        <dbReference type="ARBA" id="ARBA00022737"/>
    </source>
</evidence>
<dbReference type="EMBL" id="CP016174">
    <property type="protein sequence ID" value="ANN16053.1"/>
    <property type="molecule type" value="Genomic_DNA"/>
</dbReference>
<dbReference type="GO" id="GO:0001965">
    <property type="term" value="F:G-protein alpha-subunit binding"/>
    <property type="evidence" value="ECO:0007669"/>
    <property type="project" value="TreeGrafter"/>
</dbReference>
<organism evidence="5 6">
    <name type="scientific">Amycolatopsis orientalis</name>
    <name type="common">Nocardia orientalis</name>
    <dbReference type="NCBI Taxonomy" id="31958"/>
    <lineage>
        <taxon>Bacteria</taxon>
        <taxon>Bacillati</taxon>
        <taxon>Actinomycetota</taxon>
        <taxon>Actinomycetes</taxon>
        <taxon>Pseudonocardiales</taxon>
        <taxon>Pseudonocardiaceae</taxon>
        <taxon>Amycolatopsis</taxon>
    </lineage>
</organism>
<dbReference type="Gene3D" id="3.40.50.300">
    <property type="entry name" value="P-loop containing nucleotide triphosphate hydrolases"/>
    <property type="match status" value="1"/>
</dbReference>
<dbReference type="InterPro" id="IPR019734">
    <property type="entry name" value="TPR_rpt"/>
</dbReference>
<dbReference type="SMART" id="SM00028">
    <property type="entry name" value="TPR"/>
    <property type="match status" value="7"/>
</dbReference>
<keyword evidence="6" id="KW-1185">Reference proteome</keyword>
<dbReference type="GO" id="GO:0005092">
    <property type="term" value="F:GDP-dissociation inhibitor activity"/>
    <property type="evidence" value="ECO:0007669"/>
    <property type="project" value="TreeGrafter"/>
</dbReference>
<dbReference type="SUPFAM" id="SSF52540">
    <property type="entry name" value="P-loop containing nucleoside triphosphate hydrolases"/>
    <property type="match status" value="1"/>
</dbReference>
<sequence length="820" mass="89626">MHGYFKPGHRRLDAELVVDIVRALGVDQTGAVEWRHACAVIAGRMSAASIVEVATRLPLDSPDFVGRDIELSRLTTAAAGGYRVITGMPGAGKTQLALRAGHVLLRQGRYTALQLVVDLRGYTTGAQPADPAAVLDAFLRVLGVPGAQVQRLDLAGRAKAFRRLIAGKDALLLLDNALDEEQIAPLLPENESCLTLITSRRRFRGLPTVPLHVFTRTEAMQHLERVLGRSRVHAEPAAATDIAELCGRLPLDLALTAAHLRRKANWSLADHVARLRSFERDEGVRPAFTASKDNLPAALQRIFRLLSLHPGADFTSADAAALADIDADVAADALNELSLEHLLECRTPGRYHFHDLFRIYAARLTRDEDSETERRESLTRLAGHYLRVARSATALSYPHDDTDRPRLPVPPAFDDPTKARTWLNTELPNLLALLPHDLPGYAQALSTTLNHHLHTQSRNTEAANLHSRALELAVEAGDPQGEIHALNAYATAVGQLGHYDEAFSLFARAIDGARTGKHHSAEASGWYGVGEIHRAQSAYAKAEAGYEKALTLARDTGRRPLEVSILIGLADSHLMQGHHDKAETGFTDALKHAADRGHSAATVEAWYGLGLLSQLRGEFETARERYRQVVDIAGKAGHTAGQLKGLRGLGHSHLMLGHHEHAAEHYEHALSLARATDNQAAEASLLSHLGGLQRRQAQYRKAEVSYQQAMAIAQAVGDRNIHFEALYGLGRTAHSTGDPHQAALHHRTALNIARELHQPTDEVRALDGLAHAHHALDHPELARQHWTQALQHLDHLDCTAAEEVTASTIRDNLRRISANS</sequence>
<comment type="subcellular location">
    <subcellularLocation>
        <location evidence="1">Cytoplasm</location>
    </subcellularLocation>
</comment>
<evidence type="ECO:0000256" key="2">
    <source>
        <dbReference type="ARBA" id="ARBA00022490"/>
    </source>
</evidence>
<dbReference type="SUPFAM" id="SSF48452">
    <property type="entry name" value="TPR-like"/>
    <property type="match status" value="2"/>
</dbReference>
<dbReference type="PROSITE" id="PS50005">
    <property type="entry name" value="TPR"/>
    <property type="match status" value="2"/>
</dbReference>
<evidence type="ECO:0000256" key="4">
    <source>
        <dbReference type="PROSITE-ProRule" id="PRU00339"/>
    </source>
</evidence>
<proteinExistence type="predicted"/>
<gene>
    <name evidence="5" type="ORF">SD37_10640</name>
</gene>
<dbReference type="GO" id="GO:0043531">
    <property type="term" value="F:ADP binding"/>
    <property type="evidence" value="ECO:0007669"/>
    <property type="project" value="InterPro"/>
</dbReference>
<keyword evidence="2" id="KW-0963">Cytoplasm</keyword>
<evidence type="ECO:0000313" key="5">
    <source>
        <dbReference type="EMBL" id="ANN16053.1"/>
    </source>
</evidence>
<feature type="repeat" description="TPR" evidence="4">
    <location>
        <begin position="523"/>
        <end position="556"/>
    </location>
</feature>
<dbReference type="AlphaFoldDB" id="A0A193BV50"/>
<evidence type="ECO:0000313" key="6">
    <source>
        <dbReference type="Proteomes" id="UP000093695"/>
    </source>
</evidence>
<dbReference type="InterPro" id="IPR027417">
    <property type="entry name" value="P-loop_NTPase"/>
</dbReference>
<dbReference type="Pfam" id="PF13424">
    <property type="entry name" value="TPR_12"/>
    <property type="match status" value="3"/>
</dbReference>
<dbReference type="InterPro" id="IPR011990">
    <property type="entry name" value="TPR-like_helical_dom_sf"/>
</dbReference>
<dbReference type="PANTHER" id="PTHR45954">
    <property type="entry name" value="LD33695P"/>
    <property type="match status" value="1"/>
</dbReference>
<evidence type="ECO:0000256" key="1">
    <source>
        <dbReference type="ARBA" id="ARBA00004496"/>
    </source>
</evidence>
<feature type="repeat" description="TPR" evidence="4">
    <location>
        <begin position="603"/>
        <end position="636"/>
    </location>
</feature>
<accession>A0A193BV50</accession>
<reference evidence="5 6" key="1">
    <citation type="journal article" date="2015" name="Genome Announc.">
        <title>Draft Genome Sequence of Norvancomycin-Producing Strain Amycolatopsis orientalis CPCC200066.</title>
        <authorList>
            <person name="Lei X."/>
            <person name="Yuan F."/>
            <person name="Shi Y."/>
            <person name="Li X."/>
            <person name="Wang L."/>
            <person name="Hong B."/>
        </authorList>
    </citation>
    <scope>NUCLEOTIDE SEQUENCE [LARGE SCALE GENOMIC DNA]</scope>
    <source>
        <strain evidence="5 6">B-37</strain>
    </source>
</reference>
<dbReference type="KEGG" id="aori:SD37_10640"/>
<dbReference type="PANTHER" id="PTHR45954:SF1">
    <property type="entry name" value="LD33695P"/>
    <property type="match status" value="1"/>
</dbReference>
<protein>
    <submittedName>
        <fullName evidence="5">Uncharacterized protein</fullName>
    </submittedName>
</protein>
<dbReference type="Gene3D" id="1.25.40.10">
    <property type="entry name" value="Tetratricopeptide repeat domain"/>
    <property type="match status" value="2"/>
</dbReference>
<dbReference type="STRING" id="31958.SD37_10640"/>
<name>A0A193BV50_AMYOR</name>
<dbReference type="InterPro" id="IPR052386">
    <property type="entry name" value="GPSM"/>
</dbReference>
<keyword evidence="3" id="KW-0677">Repeat</keyword>
<dbReference type="Proteomes" id="UP000093695">
    <property type="component" value="Chromosome"/>
</dbReference>